<dbReference type="InterPro" id="IPR036380">
    <property type="entry name" value="Isochorismatase-like_sf"/>
</dbReference>
<dbReference type="Gene3D" id="3.40.50.850">
    <property type="entry name" value="Isochorismatase-like"/>
    <property type="match status" value="1"/>
</dbReference>
<evidence type="ECO:0000259" key="2">
    <source>
        <dbReference type="Pfam" id="PF00857"/>
    </source>
</evidence>
<evidence type="ECO:0000313" key="4">
    <source>
        <dbReference type="Proteomes" id="UP000237381"/>
    </source>
</evidence>
<sequence length="194" mass="20759">MTQALSSLSLDPRKTALVMIDLQHGIVSRPIAPHSGAQVVENGKALADALRAKGGTVVWVHVLINEILALPADAPTRAPDAPPAPAIASELVPEIGAQDGDVIVAKRQWGAFYGTNLEQQLRRRGIDTIVLGGIATNFGVESTARAAFDFGFKLVFVEDATSALNDEMHRFTFEKLFRHMGHVRSTAQTIAALA</sequence>
<keyword evidence="1" id="KW-0378">Hydrolase</keyword>
<gene>
    <name evidence="3" type="ORF">B0G62_11412</name>
</gene>
<proteinExistence type="predicted"/>
<evidence type="ECO:0000256" key="1">
    <source>
        <dbReference type="ARBA" id="ARBA00022801"/>
    </source>
</evidence>
<dbReference type="InterPro" id="IPR050272">
    <property type="entry name" value="Isochorismatase-like_hydrls"/>
</dbReference>
<dbReference type="CDD" id="cd00431">
    <property type="entry name" value="cysteine_hydrolases"/>
    <property type="match status" value="1"/>
</dbReference>
<dbReference type="SUPFAM" id="SSF52499">
    <property type="entry name" value="Isochorismatase-like hydrolases"/>
    <property type="match status" value="1"/>
</dbReference>
<dbReference type="GO" id="GO:0016787">
    <property type="term" value="F:hydrolase activity"/>
    <property type="evidence" value="ECO:0007669"/>
    <property type="project" value="UniProtKB-KW"/>
</dbReference>
<reference evidence="3 4" key="1">
    <citation type="submission" date="2018-01" db="EMBL/GenBank/DDBJ databases">
        <title>Genomic Encyclopedia of Type Strains, Phase III (KMG-III): the genomes of soil and plant-associated and newly described type strains.</title>
        <authorList>
            <person name="Whitman W."/>
        </authorList>
    </citation>
    <scope>NUCLEOTIDE SEQUENCE [LARGE SCALE GENOMIC DNA]</scope>
    <source>
        <strain evidence="3 4">JCM 18070</strain>
    </source>
</reference>
<dbReference type="InterPro" id="IPR000868">
    <property type="entry name" value="Isochorismatase-like_dom"/>
</dbReference>
<dbReference type="Proteomes" id="UP000237381">
    <property type="component" value="Unassembled WGS sequence"/>
</dbReference>
<protein>
    <submittedName>
        <fullName evidence="3">Nicotinamidase-related amidase</fullName>
    </submittedName>
</protein>
<organism evidence="3 4">
    <name type="scientific">Paraburkholderia eburnea</name>
    <dbReference type="NCBI Taxonomy" id="1189126"/>
    <lineage>
        <taxon>Bacteria</taxon>
        <taxon>Pseudomonadati</taxon>
        <taxon>Pseudomonadota</taxon>
        <taxon>Betaproteobacteria</taxon>
        <taxon>Burkholderiales</taxon>
        <taxon>Burkholderiaceae</taxon>
        <taxon>Paraburkholderia</taxon>
    </lineage>
</organism>
<dbReference type="EMBL" id="PQGA01000014">
    <property type="protein sequence ID" value="POR48429.1"/>
    <property type="molecule type" value="Genomic_DNA"/>
</dbReference>
<dbReference type="PANTHER" id="PTHR43540:SF7">
    <property type="entry name" value="ISOCHORISMATASE FAMILY PROTEIN YECD"/>
    <property type="match status" value="1"/>
</dbReference>
<dbReference type="RefSeq" id="WP_103706281.1">
    <property type="nucleotide sequence ID" value="NZ_PQGA01000014.1"/>
</dbReference>
<dbReference type="Pfam" id="PF00857">
    <property type="entry name" value="Isochorismatase"/>
    <property type="match status" value="1"/>
</dbReference>
<comment type="caution">
    <text evidence="3">The sequence shown here is derived from an EMBL/GenBank/DDBJ whole genome shotgun (WGS) entry which is preliminary data.</text>
</comment>
<name>A0A2S4M1G5_9BURK</name>
<feature type="domain" description="Isochorismatase-like" evidence="2">
    <location>
        <begin position="15"/>
        <end position="188"/>
    </location>
</feature>
<evidence type="ECO:0000313" key="3">
    <source>
        <dbReference type="EMBL" id="POR48429.1"/>
    </source>
</evidence>
<dbReference type="PANTHER" id="PTHR43540">
    <property type="entry name" value="PEROXYUREIDOACRYLATE/UREIDOACRYLATE AMIDOHYDROLASE-RELATED"/>
    <property type="match status" value="1"/>
</dbReference>
<accession>A0A2S4M1G5</accession>
<dbReference type="OrthoDB" id="9781985at2"/>
<keyword evidence="4" id="KW-1185">Reference proteome</keyword>
<dbReference type="AlphaFoldDB" id="A0A2S4M1G5"/>